<evidence type="ECO:0000313" key="3">
    <source>
        <dbReference type="Proteomes" id="UP000800097"/>
    </source>
</evidence>
<dbReference type="Gene3D" id="2.100.10.30">
    <property type="entry name" value="Jacalin-like lectin domain"/>
    <property type="match status" value="1"/>
</dbReference>
<name>A0A6A6JMJ3_WESOR</name>
<evidence type="ECO:0000256" key="1">
    <source>
        <dbReference type="SAM" id="SignalP"/>
    </source>
</evidence>
<organism evidence="2 3">
    <name type="scientific">Westerdykella ornata</name>
    <dbReference type="NCBI Taxonomy" id="318751"/>
    <lineage>
        <taxon>Eukaryota</taxon>
        <taxon>Fungi</taxon>
        <taxon>Dikarya</taxon>
        <taxon>Ascomycota</taxon>
        <taxon>Pezizomycotina</taxon>
        <taxon>Dothideomycetes</taxon>
        <taxon>Pleosporomycetidae</taxon>
        <taxon>Pleosporales</taxon>
        <taxon>Sporormiaceae</taxon>
        <taxon>Westerdykella</taxon>
    </lineage>
</organism>
<dbReference type="RefSeq" id="XP_033655350.1">
    <property type="nucleotide sequence ID" value="XM_033801505.1"/>
</dbReference>
<evidence type="ECO:0000313" key="2">
    <source>
        <dbReference type="EMBL" id="KAF2277811.1"/>
    </source>
</evidence>
<dbReference type="InterPro" id="IPR036404">
    <property type="entry name" value="Jacalin-like_lectin_dom_sf"/>
</dbReference>
<reference evidence="2" key="1">
    <citation type="journal article" date="2020" name="Stud. Mycol.">
        <title>101 Dothideomycetes genomes: a test case for predicting lifestyles and emergence of pathogens.</title>
        <authorList>
            <person name="Haridas S."/>
            <person name="Albert R."/>
            <person name="Binder M."/>
            <person name="Bloem J."/>
            <person name="Labutti K."/>
            <person name="Salamov A."/>
            <person name="Andreopoulos B."/>
            <person name="Baker S."/>
            <person name="Barry K."/>
            <person name="Bills G."/>
            <person name="Bluhm B."/>
            <person name="Cannon C."/>
            <person name="Castanera R."/>
            <person name="Culley D."/>
            <person name="Daum C."/>
            <person name="Ezra D."/>
            <person name="Gonzalez J."/>
            <person name="Henrissat B."/>
            <person name="Kuo A."/>
            <person name="Liang C."/>
            <person name="Lipzen A."/>
            <person name="Lutzoni F."/>
            <person name="Magnuson J."/>
            <person name="Mondo S."/>
            <person name="Nolan M."/>
            <person name="Ohm R."/>
            <person name="Pangilinan J."/>
            <person name="Park H.-J."/>
            <person name="Ramirez L."/>
            <person name="Alfaro M."/>
            <person name="Sun H."/>
            <person name="Tritt A."/>
            <person name="Yoshinaga Y."/>
            <person name="Zwiers L.-H."/>
            <person name="Turgeon B."/>
            <person name="Goodwin S."/>
            <person name="Spatafora J."/>
            <person name="Crous P."/>
            <person name="Grigoriev I."/>
        </authorList>
    </citation>
    <scope>NUCLEOTIDE SEQUENCE</scope>
    <source>
        <strain evidence="2">CBS 379.55</strain>
    </source>
</reference>
<keyword evidence="3" id="KW-1185">Reference proteome</keyword>
<dbReference type="GeneID" id="54554680"/>
<sequence>MRFSAKSLLVGAACFLFATTASAQDYCGYDGPWEQSDLSMTGGQGGGAFCETKWQDGIVMKGVEVWADDGGVIAVQFTYSDGTLSPIWGRTGGSTGHGRIDWDPESDTIKNVVTWGNGVAQYLGRVVIETQSGKSLDVGRKPEAHQSDWPMPVHSGIMLAAFGGSGTRIDRLGFIFLKSKVKHVTVDDVKFEDTPEELNKRKQGIATETVDWADHTNNHDTAEETYTFAKNEGREVWKAYTIRSTASFGFKEAIEVSGELLGIGAKSNTELSFGVETGREETNTWRDTVTINYSIATKLAPGQRVYCRSYCQKGTYDGSFTATVTMKLEDGTEFKFKEKGTMKQLMYTQATSECDDKPFTDGPGAEHFHSNRRAVKFIA</sequence>
<dbReference type="SUPFAM" id="SSF51101">
    <property type="entry name" value="Mannose-binding lectins"/>
    <property type="match status" value="1"/>
</dbReference>
<dbReference type="OrthoDB" id="3758675at2759"/>
<protein>
    <recommendedName>
        <fullName evidence="4">Jacalin-type lectin domain-containing protein</fullName>
    </recommendedName>
</protein>
<accession>A0A6A6JMJ3</accession>
<feature type="chain" id="PRO_5025507832" description="Jacalin-type lectin domain-containing protein" evidence="1">
    <location>
        <begin position="24"/>
        <end position="379"/>
    </location>
</feature>
<dbReference type="SUPFAM" id="SSF56973">
    <property type="entry name" value="Aerolisin/ETX pore-forming domain"/>
    <property type="match status" value="1"/>
</dbReference>
<dbReference type="EMBL" id="ML986489">
    <property type="protein sequence ID" value="KAF2277811.1"/>
    <property type="molecule type" value="Genomic_DNA"/>
</dbReference>
<gene>
    <name evidence="2" type="ORF">EI97DRAFT_465932</name>
</gene>
<dbReference type="Proteomes" id="UP000800097">
    <property type="component" value="Unassembled WGS sequence"/>
</dbReference>
<proteinExistence type="predicted"/>
<dbReference type="Gene3D" id="2.170.15.10">
    <property type="entry name" value="Proaerolysin, chain A, domain 3"/>
    <property type="match status" value="1"/>
</dbReference>
<keyword evidence="1" id="KW-0732">Signal</keyword>
<dbReference type="AlphaFoldDB" id="A0A6A6JMJ3"/>
<feature type="signal peptide" evidence="1">
    <location>
        <begin position="1"/>
        <end position="23"/>
    </location>
</feature>
<evidence type="ECO:0008006" key="4">
    <source>
        <dbReference type="Google" id="ProtNLM"/>
    </source>
</evidence>